<evidence type="ECO:0000256" key="3">
    <source>
        <dbReference type="ARBA" id="ARBA00022989"/>
    </source>
</evidence>
<dbReference type="Gene3D" id="1.20.1550.10">
    <property type="entry name" value="DsbB-like"/>
    <property type="match status" value="1"/>
</dbReference>
<keyword evidence="4 5" id="KW-0472">Membrane</keyword>
<dbReference type="STRING" id="543877.AM2010_2198"/>
<dbReference type="Proteomes" id="UP000037643">
    <property type="component" value="Chromosome"/>
</dbReference>
<accession>A0A0G3XAN5</accession>
<feature type="transmembrane region" description="Helical" evidence="5">
    <location>
        <begin position="20"/>
        <end position="39"/>
    </location>
</feature>
<dbReference type="AlphaFoldDB" id="A0A0G3XAN5"/>
<evidence type="ECO:0000256" key="2">
    <source>
        <dbReference type="ARBA" id="ARBA00022692"/>
    </source>
</evidence>
<dbReference type="GO" id="GO:0015035">
    <property type="term" value="F:protein-disulfide reductase activity"/>
    <property type="evidence" value="ECO:0007669"/>
    <property type="project" value="InterPro"/>
</dbReference>
<dbReference type="KEGG" id="amx:AM2010_2198"/>
<reference evidence="6 7" key="1">
    <citation type="submission" date="2015-06" db="EMBL/GenBank/DDBJ databases">
        <authorList>
            <person name="Kim K.M."/>
        </authorList>
    </citation>
    <scope>NUCLEOTIDE SEQUENCE [LARGE SCALE GENOMIC DNA]</scope>
    <source>
        <strain evidence="6 7">KCTC 22370</strain>
    </source>
</reference>
<feature type="transmembrane region" description="Helical" evidence="5">
    <location>
        <begin position="140"/>
        <end position="160"/>
    </location>
</feature>
<dbReference type="PIRSF" id="PIRSF033913">
    <property type="entry name" value="S-S_format_DsbB"/>
    <property type="match status" value="1"/>
</dbReference>
<evidence type="ECO:0000313" key="6">
    <source>
        <dbReference type="EMBL" id="AKM08257.1"/>
    </source>
</evidence>
<feature type="transmembrane region" description="Helical" evidence="5">
    <location>
        <begin position="74"/>
        <end position="94"/>
    </location>
</feature>
<dbReference type="InterPro" id="IPR003752">
    <property type="entry name" value="DiS_bond_form_DsbB/BdbC"/>
</dbReference>
<dbReference type="GO" id="GO:0006457">
    <property type="term" value="P:protein folding"/>
    <property type="evidence" value="ECO:0007669"/>
    <property type="project" value="InterPro"/>
</dbReference>
<dbReference type="EMBL" id="CP011805">
    <property type="protein sequence ID" value="AKM08257.1"/>
    <property type="molecule type" value="Genomic_DNA"/>
</dbReference>
<dbReference type="OrthoDB" id="9808637at2"/>
<dbReference type="SUPFAM" id="SSF158442">
    <property type="entry name" value="DsbB-like"/>
    <property type="match status" value="1"/>
</dbReference>
<proteinExistence type="predicted"/>
<comment type="subcellular location">
    <subcellularLocation>
        <location evidence="1">Membrane</location>
        <topology evidence="1">Multi-pass membrane protein</topology>
    </subcellularLocation>
</comment>
<feature type="transmembrane region" description="Helical" evidence="5">
    <location>
        <begin position="51"/>
        <end position="67"/>
    </location>
</feature>
<keyword evidence="3 5" id="KW-1133">Transmembrane helix</keyword>
<dbReference type="Pfam" id="PF02600">
    <property type="entry name" value="DsbB"/>
    <property type="match status" value="1"/>
</dbReference>
<keyword evidence="2 5" id="KW-0812">Transmembrane</keyword>
<name>A0A0G3XAN5_9SPHN</name>
<sequence>MQTGARQTIVSPHLRLAQRLALAVPALLLAGAYVSQYGFGLFPCEMCWWQRWPHFAAVVLALLATMVPPRRAWIALAALAMLVSGAIGAFHAGVEYGWWEGITGCAVTAQTGAADPLAAIMNAPMVRCDQAAWDLFGISLAGWNFLFSVGGALAIFWLLARARKA</sequence>
<evidence type="ECO:0000256" key="1">
    <source>
        <dbReference type="ARBA" id="ARBA00004141"/>
    </source>
</evidence>
<dbReference type="GO" id="GO:0016020">
    <property type="term" value="C:membrane"/>
    <property type="evidence" value="ECO:0007669"/>
    <property type="project" value="UniProtKB-SubCell"/>
</dbReference>
<protein>
    <submittedName>
        <fullName evidence="6">Disulfide bond formation protein</fullName>
    </submittedName>
</protein>
<organism evidence="6 7">
    <name type="scientific">Pelagerythrobacter marensis</name>
    <dbReference type="NCBI Taxonomy" id="543877"/>
    <lineage>
        <taxon>Bacteria</taxon>
        <taxon>Pseudomonadati</taxon>
        <taxon>Pseudomonadota</taxon>
        <taxon>Alphaproteobacteria</taxon>
        <taxon>Sphingomonadales</taxon>
        <taxon>Erythrobacteraceae</taxon>
        <taxon>Pelagerythrobacter</taxon>
    </lineage>
</organism>
<gene>
    <name evidence="6" type="ORF">AM2010_2198</name>
</gene>
<evidence type="ECO:0000313" key="7">
    <source>
        <dbReference type="Proteomes" id="UP000037643"/>
    </source>
</evidence>
<evidence type="ECO:0000256" key="4">
    <source>
        <dbReference type="ARBA" id="ARBA00023136"/>
    </source>
</evidence>
<dbReference type="InterPro" id="IPR024199">
    <property type="entry name" value="Uncharacterised_DsbB"/>
</dbReference>
<dbReference type="RefSeq" id="WP_047807110.1">
    <property type="nucleotide sequence ID" value="NZ_CP011805.1"/>
</dbReference>
<dbReference type="PATRIC" id="fig|543877.4.peg.2233"/>
<evidence type="ECO:0000256" key="5">
    <source>
        <dbReference type="SAM" id="Phobius"/>
    </source>
</evidence>
<keyword evidence="7" id="KW-1185">Reference proteome</keyword>
<dbReference type="InterPro" id="IPR023380">
    <property type="entry name" value="DsbB-like_sf"/>
</dbReference>